<proteinExistence type="predicted"/>
<organism evidence="1 2">
    <name type="scientific">Anaerocellum danielii</name>
    <dbReference type="NCBI Taxonomy" id="1387557"/>
    <lineage>
        <taxon>Bacteria</taxon>
        <taxon>Bacillati</taxon>
        <taxon>Bacillota</taxon>
        <taxon>Bacillota incertae sedis</taxon>
        <taxon>Caldicellulosiruptorales</taxon>
        <taxon>Caldicellulosiruptoraceae</taxon>
        <taxon>Anaerocellum</taxon>
    </lineage>
</organism>
<sequence length="58" mass="7114">MEVAKKIYEEVIKLPEETQREVLDFIEFKKMKWKKNIEKVIDEVIEENYEILKELADK</sequence>
<keyword evidence="2" id="KW-1185">Reference proteome</keyword>
<evidence type="ECO:0008006" key="3">
    <source>
        <dbReference type="Google" id="ProtNLM"/>
    </source>
</evidence>
<dbReference type="Proteomes" id="UP001322744">
    <property type="component" value="Chromosome"/>
</dbReference>
<protein>
    <recommendedName>
        <fullName evidence="3">DUF2281 domain-containing protein</fullName>
    </recommendedName>
</protein>
<dbReference type="RefSeq" id="WP_167333818.1">
    <property type="nucleotide sequence ID" value="NZ_CP139957.1"/>
</dbReference>
<evidence type="ECO:0000313" key="1">
    <source>
        <dbReference type="EMBL" id="WPX08851.1"/>
    </source>
</evidence>
<name>A0ABZ0U0M3_9FIRM</name>
<gene>
    <name evidence="1" type="ORF">SOJ16_000006</name>
</gene>
<accession>A0ABZ0U0M3</accession>
<reference evidence="1 2" key="1">
    <citation type="submission" date="2023-12" db="EMBL/GenBank/DDBJ databases">
        <authorList>
            <person name="Manesh M.J.H."/>
            <person name="Bing R.G."/>
            <person name="Willard D.J."/>
            <person name="Kelly R.M."/>
        </authorList>
    </citation>
    <scope>NUCLEOTIDE SEQUENCE [LARGE SCALE GENOMIC DNA]</scope>
    <source>
        <strain evidence="1 2">DSM 8977</strain>
    </source>
</reference>
<dbReference type="EMBL" id="CP139957">
    <property type="protein sequence ID" value="WPX08851.1"/>
    <property type="molecule type" value="Genomic_DNA"/>
</dbReference>
<evidence type="ECO:0000313" key="2">
    <source>
        <dbReference type="Proteomes" id="UP001322744"/>
    </source>
</evidence>